<dbReference type="SUPFAM" id="SSF47413">
    <property type="entry name" value="lambda repressor-like DNA-binding domains"/>
    <property type="match status" value="1"/>
</dbReference>
<protein>
    <recommendedName>
        <fullName evidence="1">HTH cro/C1-type domain-containing protein</fullName>
    </recommendedName>
</protein>
<evidence type="ECO:0000313" key="2">
    <source>
        <dbReference type="EMBL" id="SCC62154.1"/>
    </source>
</evidence>
<accession>A0A1C4G211</accession>
<dbReference type="RefSeq" id="WP_090137637.1">
    <property type="nucleotide sequence ID" value="NZ_FMBC01000049.1"/>
</dbReference>
<reference evidence="3" key="1">
    <citation type="submission" date="2016-08" db="EMBL/GenBank/DDBJ databases">
        <authorList>
            <person name="Varghese N."/>
            <person name="Submissions Spin"/>
        </authorList>
    </citation>
    <scope>NUCLEOTIDE SEQUENCE [LARGE SCALE GENOMIC DNA]</scope>
    <source>
        <strain evidence="3">REICA_142</strain>
    </source>
</reference>
<dbReference type="AlphaFoldDB" id="A0A1C4G211"/>
<keyword evidence="3" id="KW-1185">Reference proteome</keyword>
<dbReference type="Gene3D" id="1.10.260.40">
    <property type="entry name" value="lambda repressor-like DNA-binding domains"/>
    <property type="match status" value="1"/>
</dbReference>
<evidence type="ECO:0000313" key="3">
    <source>
        <dbReference type="Proteomes" id="UP000198515"/>
    </source>
</evidence>
<dbReference type="Proteomes" id="UP000198515">
    <property type="component" value="Unassembled WGS sequence"/>
</dbReference>
<organism evidence="2 3">
    <name type="scientific">Kosakonia oryziphila</name>
    <dbReference type="NCBI Taxonomy" id="1005667"/>
    <lineage>
        <taxon>Bacteria</taxon>
        <taxon>Pseudomonadati</taxon>
        <taxon>Pseudomonadota</taxon>
        <taxon>Gammaproteobacteria</taxon>
        <taxon>Enterobacterales</taxon>
        <taxon>Enterobacteriaceae</taxon>
        <taxon>Kosakonia</taxon>
    </lineage>
</organism>
<feature type="domain" description="HTH cro/C1-type" evidence="1">
    <location>
        <begin position="19"/>
        <end position="69"/>
    </location>
</feature>
<sequence>MSKQTVIAKTIGKRIFTRRTALNLSQDFLADHLGLITETIDDWENEKATPFADQLVKLSNILHADVLWLIAGHDECGEFTESVVDLNCGILNSWAADIGNCKWAISNAMDCMPQELHAIGTLTIVFEKLDELQEVISKKADKLQD</sequence>
<dbReference type="InterPro" id="IPR001387">
    <property type="entry name" value="Cro/C1-type_HTH"/>
</dbReference>
<name>A0A1C4G211_9ENTR</name>
<dbReference type="SMART" id="SM00530">
    <property type="entry name" value="HTH_XRE"/>
    <property type="match status" value="1"/>
</dbReference>
<dbReference type="PROSITE" id="PS50943">
    <property type="entry name" value="HTH_CROC1"/>
    <property type="match status" value="1"/>
</dbReference>
<dbReference type="EMBL" id="FMBC01000049">
    <property type="protein sequence ID" value="SCC62154.1"/>
    <property type="molecule type" value="Genomic_DNA"/>
</dbReference>
<dbReference type="Pfam" id="PF01381">
    <property type="entry name" value="HTH_3"/>
    <property type="match status" value="1"/>
</dbReference>
<proteinExistence type="predicted"/>
<dbReference type="OrthoDB" id="9791537at2"/>
<dbReference type="GO" id="GO:0003677">
    <property type="term" value="F:DNA binding"/>
    <property type="evidence" value="ECO:0007669"/>
    <property type="project" value="InterPro"/>
</dbReference>
<evidence type="ECO:0000259" key="1">
    <source>
        <dbReference type="PROSITE" id="PS50943"/>
    </source>
</evidence>
<gene>
    <name evidence="2" type="ORF">GA0061070_104918</name>
</gene>
<dbReference type="CDD" id="cd00093">
    <property type="entry name" value="HTH_XRE"/>
    <property type="match status" value="1"/>
</dbReference>
<dbReference type="InterPro" id="IPR010982">
    <property type="entry name" value="Lambda_DNA-bd_dom_sf"/>
</dbReference>